<proteinExistence type="predicted"/>
<reference evidence="1 2" key="1">
    <citation type="journal article" date="2022" name="Hortic Res">
        <title>A haplotype resolved chromosomal level avocado genome allows analysis of novel avocado genes.</title>
        <authorList>
            <person name="Nath O."/>
            <person name="Fletcher S.J."/>
            <person name="Hayward A."/>
            <person name="Shaw L.M."/>
            <person name="Masouleh A.K."/>
            <person name="Furtado A."/>
            <person name="Henry R.J."/>
            <person name="Mitter N."/>
        </authorList>
    </citation>
    <scope>NUCLEOTIDE SEQUENCE [LARGE SCALE GENOMIC DNA]</scope>
    <source>
        <strain evidence="2">cv. Hass</strain>
    </source>
</reference>
<accession>A0ACC2MKT3</accession>
<evidence type="ECO:0000313" key="1">
    <source>
        <dbReference type="EMBL" id="KAJ8646330.1"/>
    </source>
</evidence>
<dbReference type="EMBL" id="CM056810">
    <property type="protein sequence ID" value="KAJ8646330.1"/>
    <property type="molecule type" value="Genomic_DNA"/>
</dbReference>
<protein>
    <submittedName>
        <fullName evidence="1">Uncharacterized protein</fullName>
    </submittedName>
</protein>
<sequence>MEIDGSSFFGDERRKRATAFCEKESGSSCRRALPHSFSLLVMQQETRKTTFSSSDLLLSRRHEGGSAPSFGIA</sequence>
<keyword evidence="2" id="KW-1185">Reference proteome</keyword>
<gene>
    <name evidence="1" type="ORF">MRB53_008078</name>
</gene>
<dbReference type="Proteomes" id="UP001234297">
    <property type="component" value="Chromosome 2"/>
</dbReference>
<name>A0ACC2MKT3_PERAE</name>
<comment type="caution">
    <text evidence="1">The sequence shown here is derived from an EMBL/GenBank/DDBJ whole genome shotgun (WGS) entry which is preliminary data.</text>
</comment>
<evidence type="ECO:0000313" key="2">
    <source>
        <dbReference type="Proteomes" id="UP001234297"/>
    </source>
</evidence>
<organism evidence="1 2">
    <name type="scientific">Persea americana</name>
    <name type="common">Avocado</name>
    <dbReference type="NCBI Taxonomy" id="3435"/>
    <lineage>
        <taxon>Eukaryota</taxon>
        <taxon>Viridiplantae</taxon>
        <taxon>Streptophyta</taxon>
        <taxon>Embryophyta</taxon>
        <taxon>Tracheophyta</taxon>
        <taxon>Spermatophyta</taxon>
        <taxon>Magnoliopsida</taxon>
        <taxon>Magnoliidae</taxon>
        <taxon>Laurales</taxon>
        <taxon>Lauraceae</taxon>
        <taxon>Persea</taxon>
    </lineage>
</organism>